<organism evidence="8 9">
    <name type="scientific">Beta vulgaris subsp. vulgaris</name>
    <name type="common">Beet</name>
    <dbReference type="NCBI Taxonomy" id="3555"/>
    <lineage>
        <taxon>Eukaryota</taxon>
        <taxon>Viridiplantae</taxon>
        <taxon>Streptophyta</taxon>
        <taxon>Embryophyta</taxon>
        <taxon>Tracheophyta</taxon>
        <taxon>Spermatophyta</taxon>
        <taxon>Magnoliopsida</taxon>
        <taxon>eudicotyledons</taxon>
        <taxon>Gunneridae</taxon>
        <taxon>Pentapetalae</taxon>
        <taxon>Caryophyllales</taxon>
        <taxon>Chenopodiaceae</taxon>
        <taxon>Betoideae</taxon>
        <taxon>Beta</taxon>
    </lineage>
</organism>
<feature type="transmembrane region" description="Helical" evidence="6">
    <location>
        <begin position="466"/>
        <end position="488"/>
    </location>
</feature>
<dbReference type="CDD" id="cd13132">
    <property type="entry name" value="MATE_eukaryotic"/>
    <property type="match status" value="1"/>
</dbReference>
<keyword evidence="4 6" id="KW-1133">Transmembrane helix</keyword>
<sequence>MTVCHSSNVARNRSFRIQVKDTVDDERPPRGRDMHHAAVHLEGRSGTPIIQENLDRLVTAGHLETVLNDFQTRMAAVMEEQIKNNMLFFQISPGREVAEPLKGKSQEGRPGTSRPPRPELTRPPSKGKQAVPEAKKIEEASQPKKNLPKKDETWAMTSMTTSSKRSRRSEPSASVEPIEFNKDQYSILMEIKDQHQLKAPAEMKTPYRNRDKSKYCHFHKDCGHETNECKHLKRALKDLARKGKMNSYLPSSGRKFQKKDNRQGRRKDDESTDEDVVMVISGGFAAGGPTTRGHKNYLRELSQVMLTNQAEADPFPKIVVSEQDRGKIRTPHDDPLVVEMKIANLRVRQILIDTGSSTDIISVDYLSRLKFDGNDLVPVNHTIIGFGGGSPKLKMDKPEKPTTTLLLLSKPLYQVREDPIQNERNTYESQHDELVILNEDQDREKTQRGKAFQDEVKKQLRLAGPLILVGLLTFSLHIISLMMVGHLGEIALSGASMATSFAYVTGFSLLLGMASALETICGQSYGAEQYHMVGIHTQRAMVLLLVISIPISVIWSYTETILVALGQDHKIAAEAAPYAQFMIPSLFAYSLLQCLIRFFQTQNIVSPMMLTSGITTLLHILICWMLVFKSGLGSKGAALANTISYWINCLLLALYVKFSSSFSRTWTGFCTASFQGIPALLRLAVPSAVMVCMEMWSFEMIVLLSGLLPNPSLETSVLSISLNTTSLFWVIPEGLSGAVSTRVSNELGAGNPQSARLAVYVVLCMTIFESIVVGLVLILIRNAWGYAYSSEIEVVTYLATMMPLLALTNFLDGLACVLSGEETDSEEEGEFAREGSEEAGLASSTRAGPAGRELASGSGEGRDGPGGEAVGSGEDGPVCEGCVCEGEAAGPRDIGEEVGSSGKIEGEAKTGLSNTLGLKNDTTGPKI</sequence>
<feature type="transmembrane region" description="Helical" evidence="6">
    <location>
        <begin position="500"/>
        <end position="520"/>
    </location>
</feature>
<dbReference type="EMBL" id="KQ090308">
    <property type="protein sequence ID" value="KMS97514.1"/>
    <property type="molecule type" value="Genomic_DNA"/>
</dbReference>
<dbReference type="InterPro" id="IPR002528">
    <property type="entry name" value="MATE_fam"/>
</dbReference>
<dbReference type="PANTHER" id="PTHR11206">
    <property type="entry name" value="MULTIDRUG RESISTANCE PROTEIN"/>
    <property type="match status" value="1"/>
</dbReference>
<evidence type="ECO:0000256" key="7">
    <source>
        <dbReference type="SAM" id="MobiDB-lite"/>
    </source>
</evidence>
<evidence type="ECO:0000256" key="3">
    <source>
        <dbReference type="ARBA" id="ARBA00022692"/>
    </source>
</evidence>
<evidence type="ECO:0000256" key="1">
    <source>
        <dbReference type="ARBA" id="ARBA00004141"/>
    </source>
</evidence>
<keyword evidence="5 6" id="KW-0472">Membrane</keyword>
<reference evidence="8 9" key="1">
    <citation type="journal article" date="2014" name="Nature">
        <title>The genome of the recently domesticated crop plant sugar beet (Beta vulgaris).</title>
        <authorList>
            <person name="Dohm J.C."/>
            <person name="Minoche A.E."/>
            <person name="Holtgrawe D."/>
            <person name="Capella-Gutierrez S."/>
            <person name="Zakrzewski F."/>
            <person name="Tafer H."/>
            <person name="Rupp O."/>
            <person name="Sorensen T.R."/>
            <person name="Stracke R."/>
            <person name="Reinhardt R."/>
            <person name="Goesmann A."/>
            <person name="Kraft T."/>
            <person name="Schulz B."/>
            <person name="Stadler P.F."/>
            <person name="Schmidt T."/>
            <person name="Gabaldon T."/>
            <person name="Lehrach H."/>
            <person name="Weisshaar B."/>
            <person name="Himmelbauer H."/>
        </authorList>
    </citation>
    <scope>NUCLEOTIDE SEQUENCE [LARGE SCALE GENOMIC DNA]</scope>
    <source>
        <tissue evidence="8">Taproot</tissue>
    </source>
</reference>
<feature type="compositionally biased region" description="Basic and acidic residues" evidence="7">
    <location>
        <begin position="133"/>
        <end position="153"/>
    </location>
</feature>
<feature type="region of interest" description="Disordered" evidence="7">
    <location>
        <begin position="99"/>
        <end position="178"/>
    </location>
</feature>
<feature type="transmembrane region" description="Helical" evidence="6">
    <location>
        <begin position="679"/>
        <end position="698"/>
    </location>
</feature>
<feature type="compositionally biased region" description="Basic and acidic residues" evidence="7">
    <location>
        <begin position="258"/>
        <end position="269"/>
    </location>
</feature>
<evidence type="ECO:0000256" key="4">
    <source>
        <dbReference type="ARBA" id="ARBA00022989"/>
    </source>
</evidence>
<evidence type="ECO:0000313" key="9">
    <source>
        <dbReference type="Proteomes" id="UP000035740"/>
    </source>
</evidence>
<dbReference type="Pfam" id="PF01554">
    <property type="entry name" value="MatE"/>
    <property type="match status" value="2"/>
</dbReference>
<feature type="transmembrane region" description="Helical" evidence="6">
    <location>
        <begin position="608"/>
        <end position="627"/>
    </location>
</feature>
<name>A0A0J8B8D9_BETVV</name>
<comment type="caution">
    <text evidence="6">Lacks conserved residue(s) required for the propagation of feature annotation.</text>
</comment>
<evidence type="ECO:0000256" key="6">
    <source>
        <dbReference type="RuleBase" id="RU004914"/>
    </source>
</evidence>
<accession>A0A0J8B8D9</accession>
<dbReference type="InterPro" id="IPR045069">
    <property type="entry name" value="MATE_euk"/>
</dbReference>
<evidence type="ECO:0000256" key="2">
    <source>
        <dbReference type="ARBA" id="ARBA00010199"/>
    </source>
</evidence>
<dbReference type="Gramene" id="KMS97514">
    <property type="protein sequence ID" value="KMS97514"/>
    <property type="gene ID" value="BVRB_5g126270"/>
</dbReference>
<protein>
    <recommendedName>
        <fullName evidence="6">Protein DETOXIFICATION</fullName>
    </recommendedName>
    <alternativeName>
        <fullName evidence="6">Multidrug and toxic compound extrusion protein</fullName>
    </alternativeName>
</protein>
<dbReference type="AlphaFoldDB" id="A0A0J8B8D9"/>
<proteinExistence type="inferred from homology"/>
<feature type="transmembrane region" description="Helical" evidence="6">
    <location>
        <begin position="639"/>
        <end position="658"/>
    </location>
</feature>
<dbReference type="GO" id="GO:1990961">
    <property type="term" value="P:xenobiotic detoxification by transmembrane export across the plasma membrane"/>
    <property type="evidence" value="ECO:0007669"/>
    <property type="project" value="InterPro"/>
</dbReference>
<dbReference type="GO" id="GO:0015297">
    <property type="term" value="F:antiporter activity"/>
    <property type="evidence" value="ECO:0007669"/>
    <property type="project" value="InterPro"/>
</dbReference>
<feature type="region of interest" description="Disordered" evidence="7">
    <location>
        <begin position="822"/>
        <end position="927"/>
    </location>
</feature>
<comment type="similarity">
    <text evidence="2 6">Belongs to the multi antimicrobial extrusion (MATE) (TC 2.A.66.1) family.</text>
</comment>
<feature type="transmembrane region" description="Helical" evidence="6">
    <location>
        <begin position="757"/>
        <end position="780"/>
    </location>
</feature>
<dbReference type="NCBIfam" id="TIGR00797">
    <property type="entry name" value="matE"/>
    <property type="match status" value="1"/>
</dbReference>
<dbReference type="Proteomes" id="UP000035740">
    <property type="component" value="Unassembled WGS sequence"/>
</dbReference>
<evidence type="ECO:0000256" key="5">
    <source>
        <dbReference type="ARBA" id="ARBA00023136"/>
    </source>
</evidence>
<gene>
    <name evidence="8" type="ORF">BVRB_5g126270</name>
</gene>
<comment type="subcellular location">
    <subcellularLocation>
        <location evidence="1">Membrane</location>
        <topology evidence="1">Multi-pass membrane protein</topology>
    </subcellularLocation>
</comment>
<feature type="region of interest" description="Disordered" evidence="7">
    <location>
        <begin position="244"/>
        <end position="273"/>
    </location>
</feature>
<dbReference type="ExpressionAtlas" id="A0A0J8B8D9">
    <property type="expression patterns" value="baseline and differential"/>
</dbReference>
<feature type="transmembrane region" description="Helical" evidence="6">
    <location>
        <begin position="578"/>
        <end position="596"/>
    </location>
</feature>
<dbReference type="GO" id="GO:0016020">
    <property type="term" value="C:membrane"/>
    <property type="evidence" value="ECO:0007669"/>
    <property type="project" value="UniProtKB-SubCell"/>
</dbReference>
<dbReference type="OrthoDB" id="2126698at2759"/>
<evidence type="ECO:0000313" key="8">
    <source>
        <dbReference type="EMBL" id="KMS97514.1"/>
    </source>
</evidence>
<keyword evidence="3 6" id="KW-0812">Transmembrane</keyword>
<feature type="compositionally biased region" description="Polar residues" evidence="7">
    <location>
        <begin position="911"/>
        <end position="927"/>
    </location>
</feature>
<feature type="transmembrane region" description="Helical" evidence="6">
    <location>
        <begin position="540"/>
        <end position="558"/>
    </location>
</feature>
<keyword evidence="9" id="KW-1185">Reference proteome</keyword>
<dbReference type="GO" id="GO:0042910">
    <property type="term" value="F:xenobiotic transmembrane transporter activity"/>
    <property type="evidence" value="ECO:0007669"/>
    <property type="project" value="InterPro"/>
</dbReference>